<evidence type="ECO:0000313" key="2">
    <source>
        <dbReference type="EMBL" id="JAH92154.1"/>
    </source>
</evidence>
<feature type="transmembrane region" description="Helical" evidence="1">
    <location>
        <begin position="50"/>
        <end position="71"/>
    </location>
</feature>
<keyword evidence="1" id="KW-0472">Membrane</keyword>
<reference evidence="2" key="2">
    <citation type="journal article" date="2015" name="Fish Shellfish Immunol.">
        <title>Early steps in the European eel (Anguilla anguilla)-Vibrio vulnificus interaction in the gills: Role of the RtxA13 toxin.</title>
        <authorList>
            <person name="Callol A."/>
            <person name="Pajuelo D."/>
            <person name="Ebbesson L."/>
            <person name="Teles M."/>
            <person name="MacKenzie S."/>
            <person name="Amaro C."/>
        </authorList>
    </citation>
    <scope>NUCLEOTIDE SEQUENCE</scope>
</reference>
<accession>A0A0E9WNZ9</accession>
<keyword evidence="1" id="KW-0812">Transmembrane</keyword>
<name>A0A0E9WNZ9_ANGAN</name>
<proteinExistence type="predicted"/>
<evidence type="ECO:0000256" key="1">
    <source>
        <dbReference type="SAM" id="Phobius"/>
    </source>
</evidence>
<dbReference type="AlphaFoldDB" id="A0A0E9WNZ9"/>
<reference evidence="2" key="1">
    <citation type="submission" date="2014-11" db="EMBL/GenBank/DDBJ databases">
        <authorList>
            <person name="Amaro Gonzalez C."/>
        </authorList>
    </citation>
    <scope>NUCLEOTIDE SEQUENCE</scope>
</reference>
<protein>
    <submittedName>
        <fullName evidence="2">Uncharacterized protein</fullName>
    </submittedName>
</protein>
<dbReference type="EMBL" id="GBXM01016423">
    <property type="protein sequence ID" value="JAH92154.1"/>
    <property type="molecule type" value="Transcribed_RNA"/>
</dbReference>
<sequence length="72" mass="8147">MDVPSRGRCPRTYGTQISIVTTGAHHIASLHEGKDKNCEASSLFFIPVNVYVYVMYIYLTLFSSEVFCCYLC</sequence>
<keyword evidence="1" id="KW-1133">Transmembrane helix</keyword>
<organism evidence="2">
    <name type="scientific">Anguilla anguilla</name>
    <name type="common">European freshwater eel</name>
    <name type="synonym">Muraena anguilla</name>
    <dbReference type="NCBI Taxonomy" id="7936"/>
    <lineage>
        <taxon>Eukaryota</taxon>
        <taxon>Metazoa</taxon>
        <taxon>Chordata</taxon>
        <taxon>Craniata</taxon>
        <taxon>Vertebrata</taxon>
        <taxon>Euteleostomi</taxon>
        <taxon>Actinopterygii</taxon>
        <taxon>Neopterygii</taxon>
        <taxon>Teleostei</taxon>
        <taxon>Anguilliformes</taxon>
        <taxon>Anguillidae</taxon>
        <taxon>Anguilla</taxon>
    </lineage>
</organism>